<name>A0A8H5P1A9_9HYPO</name>
<dbReference type="AlphaFoldDB" id="A0A8H5P1A9"/>
<dbReference type="InterPro" id="IPR052895">
    <property type="entry name" value="HetReg/Transcr_Mod"/>
</dbReference>
<feature type="domain" description="Heterokaryon incompatibility" evidence="2">
    <location>
        <begin position="114"/>
        <end position="297"/>
    </location>
</feature>
<dbReference type="Pfam" id="PF06985">
    <property type="entry name" value="HET"/>
    <property type="match status" value="1"/>
</dbReference>
<dbReference type="PANTHER" id="PTHR24148:SF73">
    <property type="entry name" value="HET DOMAIN PROTEIN (AFU_ORTHOLOGUE AFUA_8G01020)"/>
    <property type="match status" value="1"/>
</dbReference>
<evidence type="ECO:0000256" key="1">
    <source>
        <dbReference type="SAM" id="MobiDB-lite"/>
    </source>
</evidence>
<sequence>MELPKDSDDTFVSALALSKVGLVPRLGSKEDNFCTPDNEDFYSKYEYRPLDRQRNSIRLLKVYPKKKTLAQHMTDNPAWKASDLAQAPNVPIKDEIFACDMLDGVWLSKFTGRYLTLSYAAGNHRKTARILVGGYIFNAFAQLIHALKSAVDYWYRETGYQGEYLLFWIDQICINQSDAAERGHQVMMMREIYSRCATTLVCLSTGNEETSATPFTGSNPQTQGFGQKNSQLWGPSKAKRMNAGLGWLTKVPNQGSTRLVDIFWEDSYNGGPSPEVLASFVTFLQSPWWTRSWVYQEFVCSPKVHFVFDDDGASWERISTCLTPEPGSWCDLWKSRLKVKDHQDILRAKNEQMDQQRAQQSVQEGEEEPGRGTNIRSSEEEVEKEVDSLIKKLTAPDVKKSIRTVAAMMNGRVKHDSEVGDLRILLSHARNFQASDARDKIYAFVGLARDDYGFEPSYSRENTPVHVHSDAARRIVEIDRDLNYVLEQAFVGRSDLGSFLPSWVPDWNCSEDRDTLLELQNHADGGRELPRVPNTVSSLPIEAKVPDPQKGKAKGFSLRVTGSCVATLAPGSREISPNLQQFKTDSGLVVSAPSTARPKDEIWSLSGCNWPVFLRSEGKDEYCFGGFVVIYGLEKKSTSQNGSREIFLI</sequence>
<dbReference type="OrthoDB" id="3477286at2759"/>
<evidence type="ECO:0000259" key="2">
    <source>
        <dbReference type="Pfam" id="PF06985"/>
    </source>
</evidence>
<dbReference type="EMBL" id="JAAOAS010000198">
    <property type="protein sequence ID" value="KAF5586164.1"/>
    <property type="molecule type" value="Genomic_DNA"/>
</dbReference>
<evidence type="ECO:0000313" key="3">
    <source>
        <dbReference type="EMBL" id="KAF5586164.1"/>
    </source>
</evidence>
<evidence type="ECO:0000313" key="4">
    <source>
        <dbReference type="Proteomes" id="UP000546213"/>
    </source>
</evidence>
<gene>
    <name evidence="3" type="ORF">FPCIR_8015</name>
</gene>
<proteinExistence type="predicted"/>
<protein>
    <recommendedName>
        <fullName evidence="2">Heterokaryon incompatibility domain-containing protein</fullName>
    </recommendedName>
</protein>
<organism evidence="3 4">
    <name type="scientific">Fusarium pseudocircinatum</name>
    <dbReference type="NCBI Taxonomy" id="56676"/>
    <lineage>
        <taxon>Eukaryota</taxon>
        <taxon>Fungi</taxon>
        <taxon>Dikarya</taxon>
        <taxon>Ascomycota</taxon>
        <taxon>Pezizomycotina</taxon>
        <taxon>Sordariomycetes</taxon>
        <taxon>Hypocreomycetidae</taxon>
        <taxon>Hypocreales</taxon>
        <taxon>Nectriaceae</taxon>
        <taxon>Fusarium</taxon>
        <taxon>Fusarium fujikuroi species complex</taxon>
    </lineage>
</organism>
<keyword evidence="4" id="KW-1185">Reference proteome</keyword>
<dbReference type="Proteomes" id="UP000546213">
    <property type="component" value="Unassembled WGS sequence"/>
</dbReference>
<comment type="caution">
    <text evidence="3">The sequence shown here is derived from an EMBL/GenBank/DDBJ whole genome shotgun (WGS) entry which is preliminary data.</text>
</comment>
<dbReference type="InterPro" id="IPR010730">
    <property type="entry name" value="HET"/>
</dbReference>
<accession>A0A8H5P1A9</accession>
<reference evidence="3 4" key="1">
    <citation type="submission" date="2020-05" db="EMBL/GenBank/DDBJ databases">
        <title>Identification and distribution of gene clusters putatively required for synthesis of sphingolipid metabolism inhibitors in phylogenetically diverse species of the filamentous fungus Fusarium.</title>
        <authorList>
            <person name="Kim H.-S."/>
            <person name="Busman M."/>
            <person name="Brown D.W."/>
            <person name="Divon H."/>
            <person name="Uhlig S."/>
            <person name="Proctor R.H."/>
        </authorList>
    </citation>
    <scope>NUCLEOTIDE SEQUENCE [LARGE SCALE GENOMIC DNA]</scope>
    <source>
        <strain evidence="3 4">NRRL 36939</strain>
    </source>
</reference>
<dbReference type="PANTHER" id="PTHR24148">
    <property type="entry name" value="ANKYRIN REPEAT DOMAIN-CONTAINING PROTEIN 39 HOMOLOG-RELATED"/>
    <property type="match status" value="1"/>
</dbReference>
<feature type="region of interest" description="Disordered" evidence="1">
    <location>
        <begin position="350"/>
        <end position="382"/>
    </location>
</feature>